<dbReference type="EMBL" id="LGCM01000019">
    <property type="protein sequence ID" value="KPL87380.1"/>
    <property type="molecule type" value="Genomic_DNA"/>
</dbReference>
<feature type="region of interest" description="Disordered" evidence="1">
    <location>
        <begin position="38"/>
        <end position="57"/>
    </location>
</feature>
<dbReference type="STRING" id="229921.ADN01_04180"/>
<organism evidence="3 4">
    <name type="scientific">Levilinea saccharolytica</name>
    <dbReference type="NCBI Taxonomy" id="229921"/>
    <lineage>
        <taxon>Bacteria</taxon>
        <taxon>Bacillati</taxon>
        <taxon>Chloroflexota</taxon>
        <taxon>Anaerolineae</taxon>
        <taxon>Anaerolineales</taxon>
        <taxon>Anaerolineaceae</taxon>
        <taxon>Levilinea</taxon>
    </lineage>
</organism>
<dbReference type="PROSITE" id="PS51257">
    <property type="entry name" value="PROKAR_LIPOPROTEIN"/>
    <property type="match status" value="1"/>
</dbReference>
<keyword evidence="2" id="KW-0472">Membrane</keyword>
<proteinExistence type="predicted"/>
<sequence>MKTASANKTRAFRFLAISAVMGMVLACNFPLLRTADPAAAPQDPSSPAVPGLPGATSGNDTALEACLPAVVPGSTTRAQVTAALGEPVQSRQEGGFENLYYPSAVPKMFDVVTLKDQVVVRVVAHHGEKHPLWWSEVLARHGEPVHQAYSDFSQGSRTYSFPEKGLAYIANPELDVVLARWCFPPMGLDAFLAEYGSVLLEEDPFDR</sequence>
<feature type="compositionally biased region" description="Low complexity" evidence="1">
    <location>
        <begin position="38"/>
        <end position="49"/>
    </location>
</feature>
<gene>
    <name evidence="3" type="ORF">ADN01_04180</name>
</gene>
<accession>A0A0P6YQD2</accession>
<reference evidence="3 4" key="1">
    <citation type="submission" date="2015-07" db="EMBL/GenBank/DDBJ databases">
        <title>Genome sequence of Levilinea saccharolytica DSM 16555.</title>
        <authorList>
            <person name="Hemp J."/>
            <person name="Ward L.M."/>
            <person name="Pace L.A."/>
            <person name="Fischer W.W."/>
        </authorList>
    </citation>
    <scope>NUCLEOTIDE SEQUENCE [LARGE SCALE GENOMIC DNA]</scope>
    <source>
        <strain evidence="3 4">KIBI-1</strain>
    </source>
</reference>
<evidence type="ECO:0000256" key="1">
    <source>
        <dbReference type="SAM" id="MobiDB-lite"/>
    </source>
</evidence>
<evidence type="ECO:0000313" key="4">
    <source>
        <dbReference type="Proteomes" id="UP000050501"/>
    </source>
</evidence>
<dbReference type="RefSeq" id="WP_062416698.1">
    <property type="nucleotide sequence ID" value="NZ_DF967974.1"/>
</dbReference>
<dbReference type="Proteomes" id="UP000050501">
    <property type="component" value="Unassembled WGS sequence"/>
</dbReference>
<keyword evidence="2" id="KW-0812">Transmembrane</keyword>
<name>A0A0P6YQD2_9CHLR</name>
<keyword evidence="4" id="KW-1185">Reference proteome</keyword>
<evidence type="ECO:0000256" key="2">
    <source>
        <dbReference type="SAM" id="Phobius"/>
    </source>
</evidence>
<comment type="caution">
    <text evidence="3">The sequence shown here is derived from an EMBL/GenBank/DDBJ whole genome shotgun (WGS) entry which is preliminary data.</text>
</comment>
<protein>
    <submittedName>
        <fullName evidence="3">Uncharacterized protein</fullName>
    </submittedName>
</protein>
<feature type="transmembrane region" description="Helical" evidence="2">
    <location>
        <begin position="12"/>
        <end position="32"/>
    </location>
</feature>
<dbReference type="AlphaFoldDB" id="A0A0P6YQD2"/>
<keyword evidence="2" id="KW-1133">Transmembrane helix</keyword>
<evidence type="ECO:0000313" key="3">
    <source>
        <dbReference type="EMBL" id="KPL87380.1"/>
    </source>
</evidence>